<reference evidence="2 3" key="1">
    <citation type="submission" date="2022-07" db="EMBL/GenBank/DDBJ databases">
        <title>Two temperate virus in Haloterrigena jeotgali A29.</title>
        <authorList>
            <person name="Deng X."/>
        </authorList>
    </citation>
    <scope>NUCLEOTIDE SEQUENCE [LARGE SCALE GENOMIC DNA]</scope>
    <source>
        <strain evidence="2 3">A29</strain>
    </source>
</reference>
<dbReference type="GeneID" id="84212979"/>
<dbReference type="AlphaFoldDB" id="A0AAF0PAV5"/>
<dbReference type="InterPro" id="IPR019546">
    <property type="entry name" value="TAT_signal_bac_arc"/>
</dbReference>
<dbReference type="EMBL" id="CP101873">
    <property type="protein sequence ID" value="WMT08708.1"/>
    <property type="molecule type" value="Genomic_DNA"/>
</dbReference>
<protein>
    <submittedName>
        <fullName evidence="2">Twin-arginine translocation signal domain-containing protein</fullName>
    </submittedName>
</protein>
<feature type="region of interest" description="Disordered" evidence="1">
    <location>
        <begin position="1"/>
        <end position="20"/>
    </location>
</feature>
<proteinExistence type="predicted"/>
<organism evidence="2 3">
    <name type="scientific">Natrinema thermotolerans</name>
    <dbReference type="NCBI Taxonomy" id="121872"/>
    <lineage>
        <taxon>Archaea</taxon>
        <taxon>Methanobacteriati</taxon>
        <taxon>Methanobacteriota</taxon>
        <taxon>Stenosarchaea group</taxon>
        <taxon>Halobacteria</taxon>
        <taxon>Halobacteriales</taxon>
        <taxon>Natrialbaceae</taxon>
        <taxon>Natrinema</taxon>
    </lineage>
</organism>
<evidence type="ECO:0000256" key="1">
    <source>
        <dbReference type="SAM" id="MobiDB-lite"/>
    </source>
</evidence>
<gene>
    <name evidence="2" type="ORF">NP511_03515</name>
</gene>
<evidence type="ECO:0000313" key="3">
    <source>
        <dbReference type="Proteomes" id="UP001224926"/>
    </source>
</evidence>
<accession>A0AAF0PAV5</accession>
<keyword evidence="3" id="KW-1185">Reference proteome</keyword>
<sequence length="188" mass="20889">MDRESLSLTDDEESTRRKFMKQSAAATAGMALVGAGSGTATAQDDGILDSPDESWGGLIFANNFHPEARFAIVSGVVEWAPNYGDVQDSWFTDYNTYQIRWLNTGEVVSLFVSEDTNLGQYNEELGYIPEPEEGQNWPQVFEMNQEWTPFSDNQQLITVNANPISDEVAESILASDDWWRSDATNGGN</sequence>
<dbReference type="PROSITE" id="PS51318">
    <property type="entry name" value="TAT"/>
    <property type="match status" value="1"/>
</dbReference>
<name>A0AAF0PAV5_9EURY</name>
<dbReference type="RefSeq" id="WP_049964435.1">
    <property type="nucleotide sequence ID" value="NZ_CP101873.1"/>
</dbReference>
<dbReference type="NCBIfam" id="TIGR01409">
    <property type="entry name" value="TAT_signal_seq"/>
    <property type="match status" value="1"/>
</dbReference>
<dbReference type="Proteomes" id="UP001224926">
    <property type="component" value="Chromosome"/>
</dbReference>
<dbReference type="GeneID" id="39860670"/>
<evidence type="ECO:0000313" key="2">
    <source>
        <dbReference type="EMBL" id="WMT08708.1"/>
    </source>
</evidence>
<dbReference type="InterPro" id="IPR006311">
    <property type="entry name" value="TAT_signal"/>
</dbReference>